<dbReference type="RefSeq" id="WP_063365719.1">
    <property type="nucleotide sequence ID" value="NZ_AQHB01000023.1"/>
</dbReference>
<reference evidence="1 2" key="1">
    <citation type="submission" date="2013-07" db="EMBL/GenBank/DDBJ databases">
        <title>Comparative Genomic and Metabolomic Analysis of Twelve Strains of Pseudoalteromonas luteoviolacea.</title>
        <authorList>
            <person name="Vynne N.G."/>
            <person name="Mansson M."/>
            <person name="Gram L."/>
        </authorList>
    </citation>
    <scope>NUCLEOTIDE SEQUENCE [LARGE SCALE GENOMIC DNA]</scope>
    <source>
        <strain evidence="1 2">DSM 6061</strain>
    </source>
</reference>
<proteinExistence type="predicted"/>
<keyword evidence="2" id="KW-1185">Reference proteome</keyword>
<accession>A0A166VRU2</accession>
<organism evidence="1 2">
    <name type="scientific">Pseudoalteromonas luteoviolacea DSM 6061</name>
    <dbReference type="NCBI Taxonomy" id="1365250"/>
    <lineage>
        <taxon>Bacteria</taxon>
        <taxon>Pseudomonadati</taxon>
        <taxon>Pseudomonadota</taxon>
        <taxon>Gammaproteobacteria</taxon>
        <taxon>Alteromonadales</taxon>
        <taxon>Pseudoalteromonadaceae</taxon>
        <taxon>Pseudoalteromonas</taxon>
    </lineage>
</organism>
<gene>
    <name evidence="1" type="ORF">N475_20205</name>
</gene>
<evidence type="ECO:0000313" key="1">
    <source>
        <dbReference type="EMBL" id="KZN33587.1"/>
    </source>
</evidence>
<dbReference type="EMBL" id="AUYB01000123">
    <property type="protein sequence ID" value="KZN33587.1"/>
    <property type="molecule type" value="Genomic_DNA"/>
</dbReference>
<evidence type="ECO:0000313" key="2">
    <source>
        <dbReference type="Proteomes" id="UP000076643"/>
    </source>
</evidence>
<dbReference type="Proteomes" id="UP000076643">
    <property type="component" value="Unassembled WGS sequence"/>
</dbReference>
<protein>
    <submittedName>
        <fullName evidence="1">Uncharacterized protein</fullName>
    </submittedName>
</protein>
<sequence length="152" mass="16308">MQSSDVAGVQSLTDSEGNSYYINPETGIAELVFEAGNGTTSSVCPECYLGGVGAQRFVVGMGYRVISAVTRSGAPTYRTFAMGSTARGIWKIMNLSPRLISNSKSFFRVRYYWNKSGGNFDKAVRSLGTPNSGWDKALIPTSPLSIGLIEGE</sequence>
<name>A0A166VRU2_9GAMM</name>
<dbReference type="AlphaFoldDB" id="A0A166VRU2"/>
<comment type="caution">
    <text evidence="1">The sequence shown here is derived from an EMBL/GenBank/DDBJ whole genome shotgun (WGS) entry which is preliminary data.</text>
</comment>
<dbReference type="PATRIC" id="fig|1365250.3.peg.3750"/>